<gene>
    <name evidence="6" type="ORF">METZ01_LOCUS43062</name>
</gene>
<evidence type="ECO:0000256" key="1">
    <source>
        <dbReference type="ARBA" id="ARBA00004141"/>
    </source>
</evidence>
<feature type="transmembrane region" description="Helical" evidence="5">
    <location>
        <begin position="77"/>
        <end position="96"/>
    </location>
</feature>
<accession>A0A381RGY9</accession>
<dbReference type="AlphaFoldDB" id="A0A381RGY9"/>
<dbReference type="Pfam" id="PF03006">
    <property type="entry name" value="HlyIII"/>
    <property type="match status" value="1"/>
</dbReference>
<evidence type="ECO:0000256" key="3">
    <source>
        <dbReference type="ARBA" id="ARBA00022989"/>
    </source>
</evidence>
<evidence type="ECO:0000256" key="5">
    <source>
        <dbReference type="SAM" id="Phobius"/>
    </source>
</evidence>
<keyword evidence="2 5" id="KW-0812">Transmembrane</keyword>
<feature type="transmembrane region" description="Helical" evidence="5">
    <location>
        <begin position="191"/>
        <end position="212"/>
    </location>
</feature>
<name>A0A381RGY9_9ZZZZ</name>
<sequence>MTTTETKPLFRGVSHRTAFIASVTLTPIVVVSAPGLWPRLVTGLYTIAIVALFGVSALYHRVNWGPVGRRRLQKFDHVTIFFAIAATYTPVAAFVLSPWAAKLVLALVWGGALIGALLRVRFTQAPQWVVAGPYLVVGWCLLAVVQDAWQQLGVLGFVLFLAGGLLYTAGAIVFASQRPDPWPSMFGFHEIFHSLTVAAAALHYIAFVFVVLPKAQ</sequence>
<dbReference type="EMBL" id="UINC01001875">
    <property type="protein sequence ID" value="SUZ90208.1"/>
    <property type="molecule type" value="Genomic_DNA"/>
</dbReference>
<evidence type="ECO:0000313" key="6">
    <source>
        <dbReference type="EMBL" id="SUZ90208.1"/>
    </source>
</evidence>
<feature type="transmembrane region" description="Helical" evidence="5">
    <location>
        <begin position="128"/>
        <end position="145"/>
    </location>
</feature>
<dbReference type="PANTHER" id="PTHR20855">
    <property type="entry name" value="ADIPOR/PROGESTIN RECEPTOR-RELATED"/>
    <property type="match status" value="1"/>
</dbReference>
<feature type="transmembrane region" description="Helical" evidence="5">
    <location>
        <begin position="18"/>
        <end position="37"/>
    </location>
</feature>
<proteinExistence type="predicted"/>
<feature type="transmembrane region" description="Helical" evidence="5">
    <location>
        <begin position="44"/>
        <end position="62"/>
    </location>
</feature>
<keyword evidence="4 5" id="KW-0472">Membrane</keyword>
<comment type="subcellular location">
    <subcellularLocation>
        <location evidence="1">Membrane</location>
        <topology evidence="1">Multi-pass membrane protein</topology>
    </subcellularLocation>
</comment>
<keyword evidence="3 5" id="KW-1133">Transmembrane helix</keyword>
<reference evidence="6" key="1">
    <citation type="submission" date="2018-05" db="EMBL/GenBank/DDBJ databases">
        <authorList>
            <person name="Lanie J.A."/>
            <person name="Ng W.-L."/>
            <person name="Kazmierczak K.M."/>
            <person name="Andrzejewski T.M."/>
            <person name="Davidsen T.M."/>
            <person name="Wayne K.J."/>
            <person name="Tettelin H."/>
            <person name="Glass J.I."/>
            <person name="Rusch D."/>
            <person name="Podicherti R."/>
            <person name="Tsui H.-C.T."/>
            <person name="Winkler M.E."/>
        </authorList>
    </citation>
    <scope>NUCLEOTIDE SEQUENCE</scope>
</reference>
<feature type="transmembrane region" description="Helical" evidence="5">
    <location>
        <begin position="152"/>
        <end position="176"/>
    </location>
</feature>
<protein>
    <recommendedName>
        <fullName evidence="7">Hemolysin III</fullName>
    </recommendedName>
</protein>
<dbReference type="GO" id="GO:0016020">
    <property type="term" value="C:membrane"/>
    <property type="evidence" value="ECO:0007669"/>
    <property type="project" value="UniProtKB-SubCell"/>
</dbReference>
<organism evidence="6">
    <name type="scientific">marine metagenome</name>
    <dbReference type="NCBI Taxonomy" id="408172"/>
    <lineage>
        <taxon>unclassified sequences</taxon>
        <taxon>metagenomes</taxon>
        <taxon>ecological metagenomes</taxon>
    </lineage>
</organism>
<evidence type="ECO:0008006" key="7">
    <source>
        <dbReference type="Google" id="ProtNLM"/>
    </source>
</evidence>
<dbReference type="PANTHER" id="PTHR20855:SF3">
    <property type="entry name" value="LD03007P"/>
    <property type="match status" value="1"/>
</dbReference>
<evidence type="ECO:0000256" key="2">
    <source>
        <dbReference type="ARBA" id="ARBA00022692"/>
    </source>
</evidence>
<evidence type="ECO:0000256" key="4">
    <source>
        <dbReference type="ARBA" id="ARBA00023136"/>
    </source>
</evidence>
<dbReference type="InterPro" id="IPR004254">
    <property type="entry name" value="AdipoR/HlyIII-related"/>
</dbReference>